<dbReference type="OrthoDB" id="14083at2"/>
<organism evidence="1 2">
    <name type="scientific">Hydrogenothermus marinus</name>
    <dbReference type="NCBI Taxonomy" id="133270"/>
    <lineage>
        <taxon>Bacteria</taxon>
        <taxon>Pseudomonadati</taxon>
        <taxon>Aquificota</taxon>
        <taxon>Aquificia</taxon>
        <taxon>Aquificales</taxon>
        <taxon>Hydrogenothermaceae</taxon>
        <taxon>Hydrogenothermus</taxon>
    </lineage>
</organism>
<gene>
    <name evidence="1" type="ORF">CLV39_0760</name>
</gene>
<name>A0A3M0BRI1_9AQUI</name>
<dbReference type="Gene3D" id="1.10.3090.10">
    <property type="entry name" value="cca-adding enzyme, domain 2"/>
    <property type="match status" value="1"/>
</dbReference>
<keyword evidence="1" id="KW-0808">Transferase</keyword>
<keyword evidence="2" id="KW-1185">Reference proteome</keyword>
<dbReference type="EMBL" id="REFO01000011">
    <property type="protein sequence ID" value="RMA97105.1"/>
    <property type="molecule type" value="Genomic_DNA"/>
</dbReference>
<dbReference type="RefSeq" id="WP_121922897.1">
    <property type="nucleotide sequence ID" value="NZ_REFO01000011.1"/>
</dbReference>
<comment type="caution">
    <text evidence="1">The sequence shown here is derived from an EMBL/GenBank/DDBJ whole genome shotgun (WGS) entry which is preliminary data.</text>
</comment>
<dbReference type="AlphaFoldDB" id="A0A3M0BRI1"/>
<evidence type="ECO:0000313" key="1">
    <source>
        <dbReference type="EMBL" id="RMA97105.1"/>
    </source>
</evidence>
<accession>A0A3M0BRI1</accession>
<proteinExistence type="predicted"/>
<protein>
    <submittedName>
        <fullName evidence="1">tRNA nucleotidyltransferase-like protein</fullName>
    </submittedName>
</protein>
<dbReference type="SUPFAM" id="SSF81891">
    <property type="entry name" value="Poly A polymerase C-terminal region-like"/>
    <property type="match status" value="1"/>
</dbReference>
<evidence type="ECO:0000313" key="2">
    <source>
        <dbReference type="Proteomes" id="UP000280842"/>
    </source>
</evidence>
<dbReference type="GO" id="GO:0016740">
    <property type="term" value="F:transferase activity"/>
    <property type="evidence" value="ECO:0007669"/>
    <property type="project" value="UniProtKB-KW"/>
</dbReference>
<dbReference type="Proteomes" id="UP000280842">
    <property type="component" value="Unassembled WGS sequence"/>
</dbReference>
<reference evidence="1 2" key="1">
    <citation type="submission" date="2018-10" db="EMBL/GenBank/DDBJ databases">
        <title>Genomic Encyclopedia of Archaeal and Bacterial Type Strains, Phase II (KMG-II): from individual species to whole genera.</title>
        <authorList>
            <person name="Goeker M."/>
        </authorList>
    </citation>
    <scope>NUCLEOTIDE SEQUENCE [LARGE SCALE GENOMIC DNA]</scope>
    <source>
        <strain evidence="1 2">VM1</strain>
    </source>
</reference>
<sequence>MFCNNLIKGFQSLEKLFINRENLKKEKLNLWLYENKDRLTHTFLILISKINKKEAVDFIKQIQDYYFNIYQKQIREEPFLSGKEIIEIFNLKPSPLVGKLKDSLLKAQIKGKIKTKRQAVEYIKSLLDNSTT</sequence>